<dbReference type="Gene3D" id="3.30.1350.10">
    <property type="entry name" value="Thionin-like"/>
    <property type="match status" value="1"/>
</dbReference>
<gene>
    <name evidence="8" type="ORF">G4B88_018071</name>
</gene>
<dbReference type="SUPFAM" id="SSF57429">
    <property type="entry name" value="Crambin-like"/>
    <property type="match status" value="1"/>
</dbReference>
<accession>A0A7J6FQC9</accession>
<organism evidence="8 9">
    <name type="scientific">Cannabis sativa</name>
    <name type="common">Hemp</name>
    <name type="synonym">Marijuana</name>
    <dbReference type="NCBI Taxonomy" id="3483"/>
    <lineage>
        <taxon>Eukaryota</taxon>
        <taxon>Viridiplantae</taxon>
        <taxon>Streptophyta</taxon>
        <taxon>Embryophyta</taxon>
        <taxon>Tracheophyta</taxon>
        <taxon>Spermatophyta</taxon>
        <taxon>Magnoliopsida</taxon>
        <taxon>eudicotyledons</taxon>
        <taxon>Gunneridae</taxon>
        <taxon>Pentapetalae</taxon>
        <taxon>rosids</taxon>
        <taxon>fabids</taxon>
        <taxon>Rosales</taxon>
        <taxon>Cannabaceae</taxon>
        <taxon>Cannabis</taxon>
    </lineage>
</organism>
<comment type="subcellular location">
    <subcellularLocation>
        <location evidence="1">Secreted</location>
    </subcellularLocation>
</comment>
<dbReference type="AlphaFoldDB" id="A0A7J6FQC9"/>
<dbReference type="OMA" id="TICTKDP"/>
<accession>A0A803QTZ4</accession>
<dbReference type="InterPro" id="IPR001010">
    <property type="entry name" value="Thionin"/>
</dbReference>
<sequence length="148" mass="15838">MEGKTRVIVSVLLVSLVLGQIQVEAKSSCPTTTSSCPTTTARNIYDTCRFAGGSRQFCAKLSGCIIISENTCPDNYNHDILENNGGDSVNEYCKLGCTSYVCDPLTTLQDSDASEVVKEAVEKCTKACFAICTKGSITATPVEISMKE</sequence>
<evidence type="ECO:0000256" key="7">
    <source>
        <dbReference type="SAM" id="SignalP"/>
    </source>
</evidence>
<dbReference type="EMBL" id="JAATIQ010000183">
    <property type="protein sequence ID" value="KAF4372906.1"/>
    <property type="molecule type" value="Genomic_DNA"/>
</dbReference>
<dbReference type="GO" id="GO:0005576">
    <property type="term" value="C:extracellular region"/>
    <property type="evidence" value="ECO:0007669"/>
    <property type="project" value="UniProtKB-SubCell"/>
</dbReference>
<evidence type="ECO:0000256" key="1">
    <source>
        <dbReference type="ARBA" id="ARBA00004613"/>
    </source>
</evidence>
<keyword evidence="5" id="KW-0611">Plant defense</keyword>
<protein>
    <recommendedName>
        <fullName evidence="10">Acidic protein</fullName>
    </recommendedName>
</protein>
<name>A0A7J6FQC9_CANSA</name>
<keyword evidence="3" id="KW-0964">Secreted</keyword>
<dbReference type="FunFam" id="3.30.1350.10:FF:000001">
    <property type="entry name" value="Hellethionin-D"/>
    <property type="match status" value="1"/>
</dbReference>
<dbReference type="GO" id="GO:0090729">
    <property type="term" value="F:toxin activity"/>
    <property type="evidence" value="ECO:0007669"/>
    <property type="project" value="UniProtKB-KW"/>
</dbReference>
<evidence type="ECO:0000256" key="2">
    <source>
        <dbReference type="ARBA" id="ARBA00009872"/>
    </source>
</evidence>
<evidence type="ECO:0008006" key="10">
    <source>
        <dbReference type="Google" id="ProtNLM"/>
    </source>
</evidence>
<feature type="chain" id="PRO_5043239119" description="Acidic protein" evidence="7">
    <location>
        <begin position="26"/>
        <end position="148"/>
    </location>
</feature>
<keyword evidence="6" id="KW-1015">Disulfide bond</keyword>
<reference evidence="8 9" key="1">
    <citation type="journal article" date="2020" name="bioRxiv">
        <title>Sequence and annotation of 42 cannabis genomes reveals extensive copy number variation in cannabinoid synthesis and pathogen resistance genes.</title>
        <authorList>
            <person name="Mckernan K.J."/>
            <person name="Helbert Y."/>
            <person name="Kane L.T."/>
            <person name="Ebling H."/>
            <person name="Zhang L."/>
            <person name="Liu B."/>
            <person name="Eaton Z."/>
            <person name="Mclaughlin S."/>
            <person name="Kingan S."/>
            <person name="Baybayan P."/>
            <person name="Concepcion G."/>
            <person name="Jordan M."/>
            <person name="Riva A."/>
            <person name="Barbazuk W."/>
            <person name="Harkins T."/>
        </authorList>
    </citation>
    <scope>NUCLEOTIDE SEQUENCE [LARGE SCALE GENOMIC DNA]</scope>
    <source>
        <strain evidence="9">cv. Jamaican Lion 4</strain>
        <tissue evidence="8">Leaf</tissue>
    </source>
</reference>
<dbReference type="Pfam" id="PF00321">
    <property type="entry name" value="Thionin"/>
    <property type="match status" value="1"/>
</dbReference>
<dbReference type="Proteomes" id="UP000583929">
    <property type="component" value="Unassembled WGS sequence"/>
</dbReference>
<evidence type="ECO:0000256" key="6">
    <source>
        <dbReference type="ARBA" id="ARBA00023157"/>
    </source>
</evidence>
<evidence type="ECO:0000313" key="9">
    <source>
        <dbReference type="Proteomes" id="UP000583929"/>
    </source>
</evidence>
<dbReference type="PRINTS" id="PR00287">
    <property type="entry name" value="THIONIN"/>
</dbReference>
<dbReference type="PANTHER" id="PTHR33920:SF2">
    <property type="entry name" value="THIONIN-2.1-RELATED"/>
    <property type="match status" value="1"/>
</dbReference>
<keyword evidence="9" id="KW-1185">Reference proteome</keyword>
<evidence type="ECO:0000256" key="5">
    <source>
        <dbReference type="ARBA" id="ARBA00022821"/>
    </source>
</evidence>
<evidence type="ECO:0000256" key="3">
    <source>
        <dbReference type="ARBA" id="ARBA00022525"/>
    </source>
</evidence>
<dbReference type="PANTHER" id="PTHR33920">
    <property type="entry name" value="THIONIN-2.1-RELATED"/>
    <property type="match status" value="1"/>
</dbReference>
<keyword evidence="4" id="KW-0800">Toxin</keyword>
<keyword evidence="7" id="KW-0732">Signal</keyword>
<dbReference type="OrthoDB" id="653285at2759"/>
<comment type="caution">
    <text evidence="8">The sequence shown here is derived from an EMBL/GenBank/DDBJ whole genome shotgun (WGS) entry which is preliminary data.</text>
</comment>
<evidence type="ECO:0000256" key="4">
    <source>
        <dbReference type="ARBA" id="ARBA00022656"/>
    </source>
</evidence>
<dbReference type="GO" id="GO:0006952">
    <property type="term" value="P:defense response"/>
    <property type="evidence" value="ECO:0007669"/>
    <property type="project" value="UniProtKB-KW"/>
</dbReference>
<feature type="signal peptide" evidence="7">
    <location>
        <begin position="1"/>
        <end position="25"/>
    </location>
</feature>
<evidence type="ECO:0000313" key="8">
    <source>
        <dbReference type="EMBL" id="KAF4372906.1"/>
    </source>
</evidence>
<dbReference type="InterPro" id="IPR036391">
    <property type="entry name" value="Thionin-like_sf"/>
</dbReference>
<comment type="similarity">
    <text evidence="2">Belongs to the plant thionin (TC 1.C.44) family.</text>
</comment>
<proteinExistence type="inferred from homology"/>